<protein>
    <submittedName>
        <fullName evidence="2">Uncharacterized protein</fullName>
    </submittedName>
</protein>
<proteinExistence type="predicted"/>
<sequence>MKFLCSALILAAVCLSTIHAGPTTESPALARRGERWERFKSVVPGTKAYDRARRQEGADEVMYAYQ</sequence>
<gene>
    <name evidence="2" type="ORF">H4R34_002748</name>
</gene>
<reference evidence="2" key="1">
    <citation type="submission" date="2022-07" db="EMBL/GenBank/DDBJ databases">
        <title>Phylogenomic reconstructions and comparative analyses of Kickxellomycotina fungi.</title>
        <authorList>
            <person name="Reynolds N.K."/>
            <person name="Stajich J.E."/>
            <person name="Barry K."/>
            <person name="Grigoriev I.V."/>
            <person name="Crous P."/>
            <person name="Smith M.E."/>
        </authorList>
    </citation>
    <scope>NUCLEOTIDE SEQUENCE</scope>
    <source>
        <strain evidence="2">RSA 567</strain>
    </source>
</reference>
<comment type="caution">
    <text evidence="2">The sequence shown here is derived from an EMBL/GenBank/DDBJ whole genome shotgun (WGS) entry which is preliminary data.</text>
</comment>
<organism evidence="2 3">
    <name type="scientific">Dimargaris verticillata</name>
    <dbReference type="NCBI Taxonomy" id="2761393"/>
    <lineage>
        <taxon>Eukaryota</taxon>
        <taxon>Fungi</taxon>
        <taxon>Fungi incertae sedis</taxon>
        <taxon>Zoopagomycota</taxon>
        <taxon>Kickxellomycotina</taxon>
        <taxon>Dimargaritomycetes</taxon>
        <taxon>Dimargaritales</taxon>
        <taxon>Dimargaritaceae</taxon>
        <taxon>Dimargaris</taxon>
    </lineage>
</organism>
<accession>A0A9W8B3I7</accession>
<dbReference type="Proteomes" id="UP001151582">
    <property type="component" value="Unassembled WGS sequence"/>
</dbReference>
<dbReference type="AlphaFoldDB" id="A0A9W8B3I7"/>
<evidence type="ECO:0000313" key="3">
    <source>
        <dbReference type="Proteomes" id="UP001151582"/>
    </source>
</evidence>
<dbReference type="EMBL" id="JANBQB010000209">
    <property type="protein sequence ID" value="KAJ1979635.1"/>
    <property type="molecule type" value="Genomic_DNA"/>
</dbReference>
<keyword evidence="3" id="KW-1185">Reference proteome</keyword>
<keyword evidence="1" id="KW-0732">Signal</keyword>
<feature type="signal peptide" evidence="1">
    <location>
        <begin position="1"/>
        <end position="20"/>
    </location>
</feature>
<evidence type="ECO:0000256" key="1">
    <source>
        <dbReference type="SAM" id="SignalP"/>
    </source>
</evidence>
<evidence type="ECO:0000313" key="2">
    <source>
        <dbReference type="EMBL" id="KAJ1979635.1"/>
    </source>
</evidence>
<name>A0A9W8B3I7_9FUNG</name>
<feature type="chain" id="PRO_5040823404" evidence="1">
    <location>
        <begin position="21"/>
        <end position="66"/>
    </location>
</feature>